<feature type="compositionally biased region" description="Basic and acidic residues" evidence="4">
    <location>
        <begin position="385"/>
        <end position="401"/>
    </location>
</feature>
<dbReference type="PRINTS" id="PR00469">
    <property type="entry name" value="PNDRDTASEII"/>
</dbReference>
<accession>A0A1H7LCU2</accession>
<name>A0A1H7LCU2_9LACT</name>
<dbReference type="EMBL" id="FNZU01000009">
    <property type="protein sequence ID" value="SEK96751.1"/>
    <property type="molecule type" value="Genomic_DNA"/>
</dbReference>
<dbReference type="STRING" id="426702.SAMN04488099_10944"/>
<reference evidence="7" key="1">
    <citation type="submission" date="2016-10" db="EMBL/GenBank/DDBJ databases">
        <authorList>
            <person name="Varghese N."/>
            <person name="Submissions S."/>
        </authorList>
    </citation>
    <scope>NUCLEOTIDE SEQUENCE [LARGE SCALE GENOMIC DNA]</scope>
    <source>
        <strain evidence="7">DSM 19183</strain>
    </source>
</reference>
<evidence type="ECO:0000313" key="7">
    <source>
        <dbReference type="Proteomes" id="UP000199081"/>
    </source>
</evidence>
<dbReference type="AlphaFoldDB" id="A0A1H7LCU2"/>
<evidence type="ECO:0000259" key="5">
    <source>
        <dbReference type="Pfam" id="PF07992"/>
    </source>
</evidence>
<evidence type="ECO:0000313" key="6">
    <source>
        <dbReference type="EMBL" id="SEK96751.1"/>
    </source>
</evidence>
<proteinExistence type="predicted"/>
<dbReference type="GO" id="GO:0016174">
    <property type="term" value="F:NAD(P)H oxidase H2O2-forming activity"/>
    <property type="evidence" value="ECO:0007669"/>
    <property type="project" value="TreeGrafter"/>
</dbReference>
<dbReference type="RefSeq" id="WP_091481337.1">
    <property type="nucleotide sequence ID" value="NZ_BJYC01000011.1"/>
</dbReference>
<dbReference type="InterPro" id="IPR036188">
    <property type="entry name" value="FAD/NAD-bd_sf"/>
</dbReference>
<gene>
    <name evidence="6" type="ORF">SAMN04488099_10944</name>
</gene>
<keyword evidence="1" id="KW-0285">Flavoprotein</keyword>
<keyword evidence="2" id="KW-0274">FAD</keyword>
<dbReference type="Pfam" id="PF07992">
    <property type="entry name" value="Pyr_redox_2"/>
    <property type="match status" value="1"/>
</dbReference>
<dbReference type="InterPro" id="IPR050446">
    <property type="entry name" value="FAD-oxidoreductase/Apoptosis"/>
</dbReference>
<evidence type="ECO:0000256" key="1">
    <source>
        <dbReference type="ARBA" id="ARBA00022630"/>
    </source>
</evidence>
<dbReference type="Proteomes" id="UP000199081">
    <property type="component" value="Unassembled WGS sequence"/>
</dbReference>
<evidence type="ECO:0000256" key="3">
    <source>
        <dbReference type="ARBA" id="ARBA00023002"/>
    </source>
</evidence>
<dbReference type="GO" id="GO:0071949">
    <property type="term" value="F:FAD binding"/>
    <property type="evidence" value="ECO:0007669"/>
    <property type="project" value="TreeGrafter"/>
</dbReference>
<dbReference type="Gene3D" id="3.30.390.30">
    <property type="match status" value="1"/>
</dbReference>
<dbReference type="GO" id="GO:0012501">
    <property type="term" value="P:programmed cell death"/>
    <property type="evidence" value="ECO:0007669"/>
    <property type="project" value="TreeGrafter"/>
</dbReference>
<dbReference type="PANTHER" id="PTHR43557:SF4">
    <property type="entry name" value="APOPTOSIS-INDUCING FACTOR 1, MITOCHONDRIAL"/>
    <property type="match status" value="1"/>
</dbReference>
<dbReference type="SUPFAM" id="SSF51905">
    <property type="entry name" value="FAD/NAD(P)-binding domain"/>
    <property type="match status" value="1"/>
</dbReference>
<dbReference type="Gene3D" id="3.50.50.60">
    <property type="entry name" value="FAD/NAD(P)-binding domain"/>
    <property type="match status" value="2"/>
</dbReference>
<protein>
    <submittedName>
        <fullName evidence="6">NADPH-dependent 2,4-dienoyl-CoA reductase, sulfur reductase</fullName>
    </submittedName>
</protein>
<keyword evidence="3" id="KW-0560">Oxidoreductase</keyword>
<dbReference type="InterPro" id="IPR016156">
    <property type="entry name" value="FAD/NAD-linked_Rdtase_dimer_sf"/>
</dbReference>
<sequence>MTQDSIKHFDYLMVGGGMAAAFAADGIREVDSDGTIGILSTDQDAPYTRPALTKKLWTDEEFTEDNVPLNAEETGAELFLETEVTSIDKENKRVRTADGQTFSYNKLLLATGGEPQRIDGPDDARVLAFRSFEDYRTLRRISGSGTHVIVVGGSYIGTELAANLALNNTQVTFIYPQDKLSDTRFPDELAEEYEQPYRNHGIKMMNNTRASSYTKNGDQFVVSLENGETVTGDAIVLGIGVEPRLELAKEAGLEVEDGVVTDEFFRTSDPDIFAAGDIVSYPDPILGRHRIEHVDHARKSGTTVGKNMAGAQEPYDYTPYFYSQVFDISWKAIGTLDPELDYYIDEVDGGKVIYYLEDNKPVGILTWNVEPDLDEVRNVLSNPPESKESLKGLIREKEDNE</sequence>
<dbReference type="PRINTS" id="PR00368">
    <property type="entry name" value="FADPNR"/>
</dbReference>
<organism evidence="6 7">
    <name type="scientific">Alkalibacterium pelagium</name>
    <dbReference type="NCBI Taxonomy" id="426702"/>
    <lineage>
        <taxon>Bacteria</taxon>
        <taxon>Bacillati</taxon>
        <taxon>Bacillota</taxon>
        <taxon>Bacilli</taxon>
        <taxon>Lactobacillales</taxon>
        <taxon>Carnobacteriaceae</taxon>
        <taxon>Alkalibacterium</taxon>
    </lineage>
</organism>
<dbReference type="InterPro" id="IPR023753">
    <property type="entry name" value="FAD/NAD-binding_dom"/>
</dbReference>
<dbReference type="GO" id="GO:0005737">
    <property type="term" value="C:cytoplasm"/>
    <property type="evidence" value="ECO:0007669"/>
    <property type="project" value="TreeGrafter"/>
</dbReference>
<dbReference type="OrthoDB" id="9792592at2"/>
<dbReference type="SUPFAM" id="SSF55424">
    <property type="entry name" value="FAD/NAD-linked reductases, dimerisation (C-terminal) domain"/>
    <property type="match status" value="1"/>
</dbReference>
<evidence type="ECO:0000256" key="2">
    <source>
        <dbReference type="ARBA" id="ARBA00022827"/>
    </source>
</evidence>
<evidence type="ECO:0000256" key="4">
    <source>
        <dbReference type="SAM" id="MobiDB-lite"/>
    </source>
</evidence>
<feature type="domain" description="FAD/NAD(P)-binding" evidence="5">
    <location>
        <begin position="10"/>
        <end position="301"/>
    </location>
</feature>
<dbReference type="PANTHER" id="PTHR43557">
    <property type="entry name" value="APOPTOSIS-INDUCING FACTOR 1"/>
    <property type="match status" value="1"/>
</dbReference>
<keyword evidence="7" id="KW-1185">Reference proteome</keyword>
<dbReference type="GO" id="GO:0033108">
    <property type="term" value="P:mitochondrial respiratory chain complex assembly"/>
    <property type="evidence" value="ECO:0007669"/>
    <property type="project" value="TreeGrafter"/>
</dbReference>
<feature type="region of interest" description="Disordered" evidence="4">
    <location>
        <begin position="378"/>
        <end position="401"/>
    </location>
</feature>